<dbReference type="InterPro" id="IPR036397">
    <property type="entry name" value="RNaseH_sf"/>
</dbReference>
<dbReference type="Proteomes" id="UP000256343">
    <property type="component" value="Unassembled WGS sequence"/>
</dbReference>
<name>A0A336JUF0_9BRAD</name>
<dbReference type="RefSeq" id="WP_147270285.1">
    <property type="nucleotide sequence ID" value="NZ_QRDT01000031.1"/>
</dbReference>
<evidence type="ECO:0000313" key="3">
    <source>
        <dbReference type="Proteomes" id="UP000252631"/>
    </source>
</evidence>
<dbReference type="AlphaFoldDB" id="A0A336JUF0"/>
<reference evidence="2 3" key="1">
    <citation type="submission" date="2017-08" db="EMBL/GenBank/DDBJ databases">
        <authorList>
            <person name="de Groot N.N."/>
        </authorList>
    </citation>
    <scope>NUCLEOTIDE SEQUENCE [LARGE SCALE GENOMIC DNA]</scope>
    <source>
        <strain evidence="2 3">JA575</strain>
    </source>
</reference>
<protein>
    <recommendedName>
        <fullName evidence="5">Piwi domain-containing protein</fullName>
    </recommendedName>
</protein>
<dbReference type="SUPFAM" id="SSF53098">
    <property type="entry name" value="Ribonuclease H-like"/>
    <property type="match status" value="1"/>
</dbReference>
<dbReference type="GO" id="GO:0003676">
    <property type="term" value="F:nucleic acid binding"/>
    <property type="evidence" value="ECO:0007669"/>
    <property type="project" value="InterPro"/>
</dbReference>
<accession>A0A336JUF0</accession>
<evidence type="ECO:0000313" key="2">
    <source>
        <dbReference type="EMBL" id="SSW93158.1"/>
    </source>
</evidence>
<dbReference type="EMBL" id="QRDT01000031">
    <property type="protein sequence ID" value="RED25546.1"/>
    <property type="molecule type" value="Genomic_DNA"/>
</dbReference>
<dbReference type="Proteomes" id="UP000252631">
    <property type="component" value="Unassembled WGS sequence"/>
</dbReference>
<dbReference type="OrthoDB" id="580851at2"/>
<sequence>MALPLKIDVLPEPELEFANATRDVDPRRGLSTNGPVDNRGLRTIRLGLVGLPDDIEAARAWLNRLTHFLPAFEGNSNRFRDWPGLEAALNCNFFIDQQFERPVEPGIYNTLFKDALTGKSFNELVELFDGRVSSLFGDDAPDCIVVCIKPELGDLRVANPGLTPEERKALEVLRAEEESDQLALFQPSPDELKAAEALYTMADDLLFRTFYRAIKARTMVHDEAIPIQILRRDTLDRPDDKGQSHATRAWNFATCLYYKARGIPWRPTDLPKNVCFVGVSFHHMKKRSGHLVYASVAQAYSTDVQPFALKGSNIDHDQRRDRQPYLNEGQAMGLLEDVLNQYHDRAGVMPDRVVIHKTTGFQPEELDGFKKAAKSRVSTVDYVWIRSTPFRMVRKGFEEPWRGTLCTLMDQSYLFTGGYVPWWNEYPGMHIPAPVEIGSALPTNMKERSKEILTLTKMNWNSSDGIARLPITLLFARRVGELMCELSDNATPKPSYRFYI</sequence>
<keyword evidence="4" id="KW-1185">Reference proteome</keyword>
<dbReference type="InterPro" id="IPR012337">
    <property type="entry name" value="RNaseH-like_sf"/>
</dbReference>
<evidence type="ECO:0000313" key="1">
    <source>
        <dbReference type="EMBL" id="RED25546.1"/>
    </source>
</evidence>
<organism evidence="2 3">
    <name type="scientific">Rhodopseudomonas pentothenatexigens</name>
    <dbReference type="NCBI Taxonomy" id="999699"/>
    <lineage>
        <taxon>Bacteria</taxon>
        <taxon>Pseudomonadati</taxon>
        <taxon>Pseudomonadota</taxon>
        <taxon>Alphaproteobacteria</taxon>
        <taxon>Hyphomicrobiales</taxon>
        <taxon>Nitrobacteraceae</taxon>
        <taxon>Rhodopseudomonas</taxon>
    </lineage>
</organism>
<proteinExistence type="predicted"/>
<dbReference type="EMBL" id="UFQQ01000031">
    <property type="protein sequence ID" value="SSW93158.1"/>
    <property type="molecule type" value="Genomic_DNA"/>
</dbReference>
<reference evidence="1 4" key="2">
    <citation type="submission" date="2018-07" db="EMBL/GenBank/DDBJ databases">
        <title>Genomic Encyclopedia of Archaeal and Bacterial Type Strains, Phase II (KMG-II): from individual species to whole genera.</title>
        <authorList>
            <person name="Goeker M."/>
        </authorList>
    </citation>
    <scope>NUCLEOTIDE SEQUENCE [LARGE SCALE GENOMIC DNA]</scope>
    <source>
        <strain evidence="1 4">JA575</strain>
    </source>
</reference>
<dbReference type="Gene3D" id="3.30.420.10">
    <property type="entry name" value="Ribonuclease H-like superfamily/Ribonuclease H"/>
    <property type="match status" value="1"/>
</dbReference>
<gene>
    <name evidence="1" type="ORF">BJ125_13114</name>
    <name evidence="2" type="ORF">SAMN05892882_13114</name>
</gene>
<evidence type="ECO:0008006" key="5">
    <source>
        <dbReference type="Google" id="ProtNLM"/>
    </source>
</evidence>
<evidence type="ECO:0000313" key="4">
    <source>
        <dbReference type="Proteomes" id="UP000256343"/>
    </source>
</evidence>